<dbReference type="AlphaFoldDB" id="A0A418WP41"/>
<dbReference type="InterPro" id="IPR006498">
    <property type="entry name" value="Tail_tube"/>
</dbReference>
<keyword evidence="2" id="KW-1185">Reference proteome</keyword>
<dbReference type="Pfam" id="PF04985">
    <property type="entry name" value="Phage_tube"/>
    <property type="match status" value="1"/>
</dbReference>
<proteinExistence type="predicted"/>
<protein>
    <submittedName>
        <fullName evidence="1">Phage major tail tube protein</fullName>
    </submittedName>
</protein>
<gene>
    <name evidence="1" type="ORF">D3876_00985</name>
</gene>
<accession>A0A418WP41</accession>
<name>A0A418WP41_9SPHN</name>
<dbReference type="EMBL" id="QYUM01000002">
    <property type="protein sequence ID" value="RJF92993.1"/>
    <property type="molecule type" value="Genomic_DNA"/>
</dbReference>
<comment type="caution">
    <text evidence="1">The sequence shown here is derived from an EMBL/GenBank/DDBJ whole genome shotgun (WGS) entry which is preliminary data.</text>
</comment>
<evidence type="ECO:0000313" key="1">
    <source>
        <dbReference type="EMBL" id="RJF92993.1"/>
    </source>
</evidence>
<dbReference type="NCBIfam" id="TIGR01611">
    <property type="entry name" value="tail_tube"/>
    <property type="match status" value="1"/>
</dbReference>
<dbReference type="OrthoDB" id="3078668at2"/>
<evidence type="ECO:0000313" key="2">
    <source>
        <dbReference type="Proteomes" id="UP000286100"/>
    </source>
</evidence>
<reference evidence="1 2" key="1">
    <citation type="submission" date="2018-09" db="EMBL/GenBank/DDBJ databases">
        <authorList>
            <person name="Zhu H."/>
        </authorList>
    </citation>
    <scope>NUCLEOTIDE SEQUENCE [LARGE SCALE GENOMIC DNA]</scope>
    <source>
        <strain evidence="1 2">K2R01-6</strain>
    </source>
</reference>
<organism evidence="1 2">
    <name type="scientific">Sphingomonas cavernae</name>
    <dbReference type="NCBI Taxonomy" id="2320861"/>
    <lineage>
        <taxon>Bacteria</taxon>
        <taxon>Pseudomonadati</taxon>
        <taxon>Pseudomonadota</taxon>
        <taxon>Alphaproteobacteria</taxon>
        <taxon>Sphingomonadales</taxon>
        <taxon>Sphingomonadaceae</taxon>
        <taxon>Sphingomonas</taxon>
    </lineage>
</organism>
<dbReference type="RefSeq" id="WP_119759273.1">
    <property type="nucleotide sequence ID" value="NZ_QYUM01000002.1"/>
</dbReference>
<dbReference type="Proteomes" id="UP000286100">
    <property type="component" value="Unassembled WGS sequence"/>
</dbReference>
<sequence length="169" mass="18736">MGIPSKLKDMMLFNNGNNYLGQIASVTPPVLTRKMEEWRGGGMRAPVKVDLGMEALTMEWTCGGFMREVMAQWGEPTLDGIQLRFVGAYQRDDTGAYDTVEIVARGRHEEIDMGEAKVGEDTEFSVTTALAYYKLSVNGSVVQEFDLLNMVEIVNGVDRLSSARNLFGI</sequence>